<dbReference type="STRING" id="1408163.A0A0F4YWT4"/>
<proteinExistence type="predicted"/>
<accession>A0A0F4YWT4</accession>
<dbReference type="EMBL" id="LASV01000127">
    <property type="protein sequence ID" value="KKA22752.1"/>
    <property type="molecule type" value="Genomic_DNA"/>
</dbReference>
<feature type="compositionally biased region" description="Polar residues" evidence="1">
    <location>
        <begin position="270"/>
        <end position="285"/>
    </location>
</feature>
<feature type="compositionally biased region" description="Polar residues" evidence="1">
    <location>
        <begin position="306"/>
        <end position="318"/>
    </location>
</feature>
<dbReference type="RefSeq" id="XP_013329364.1">
    <property type="nucleotide sequence ID" value="XM_013473910.1"/>
</dbReference>
<gene>
    <name evidence="2" type="ORF">T310_3209</name>
</gene>
<sequence>MVNILTMLSLDHFITVFHMEGYWQQQSTSGLDWNLQQLQTYQSLANANEVLSGIYKRRASRVTKPISAGNSPHSLARRRTMMAHSPAQYQQYPADTALLGTSLRRKSRPMSWHPSSKHASYPHYMMTSYPSCMDYGACKQLGHQQQQQPTEAFSTASIYGLATPVSHLTTADSISNLYFSPLDASYGTPVSQAFTSSETTNMMQMDSFSWPASTLDNACLPSQLYGDWVQDALSADCPLPTSQIADLGQESVPSSDEFTAPPTPDVFPTQFKNTLEPQSEPTKSQTQDDELIGMGLYDEPETISMENSLLGGSNTNRETAGKGLKLEETFSPSPDNDEDDEEEGKEDDTQEQEDESQDNAVLAGET</sequence>
<dbReference type="Proteomes" id="UP000053958">
    <property type="component" value="Unassembled WGS sequence"/>
</dbReference>
<comment type="caution">
    <text evidence="2">The sequence shown here is derived from an EMBL/GenBank/DDBJ whole genome shotgun (WGS) entry which is preliminary data.</text>
</comment>
<dbReference type="OrthoDB" id="5378435at2759"/>
<organism evidence="2 3">
    <name type="scientific">Rasamsonia emersonii (strain ATCC 16479 / CBS 393.64 / IMI 116815)</name>
    <dbReference type="NCBI Taxonomy" id="1408163"/>
    <lineage>
        <taxon>Eukaryota</taxon>
        <taxon>Fungi</taxon>
        <taxon>Dikarya</taxon>
        <taxon>Ascomycota</taxon>
        <taxon>Pezizomycotina</taxon>
        <taxon>Eurotiomycetes</taxon>
        <taxon>Eurotiomycetidae</taxon>
        <taxon>Eurotiales</taxon>
        <taxon>Trichocomaceae</taxon>
        <taxon>Rasamsonia</taxon>
    </lineage>
</organism>
<dbReference type="AlphaFoldDB" id="A0A0F4YWT4"/>
<feature type="region of interest" description="Disordered" evidence="1">
    <location>
        <begin position="249"/>
        <end position="290"/>
    </location>
</feature>
<evidence type="ECO:0000313" key="3">
    <source>
        <dbReference type="Proteomes" id="UP000053958"/>
    </source>
</evidence>
<feature type="compositionally biased region" description="Acidic residues" evidence="1">
    <location>
        <begin position="335"/>
        <end position="357"/>
    </location>
</feature>
<evidence type="ECO:0000313" key="2">
    <source>
        <dbReference type="EMBL" id="KKA22752.1"/>
    </source>
</evidence>
<evidence type="ECO:0000256" key="1">
    <source>
        <dbReference type="SAM" id="MobiDB-lite"/>
    </source>
</evidence>
<feature type="region of interest" description="Disordered" evidence="1">
    <location>
        <begin position="306"/>
        <end position="366"/>
    </location>
</feature>
<reference evidence="2 3" key="1">
    <citation type="submission" date="2015-04" db="EMBL/GenBank/DDBJ databases">
        <authorList>
            <person name="Heijne W.H."/>
            <person name="Fedorova N.D."/>
            <person name="Nierman W.C."/>
            <person name="Vollebregt A.W."/>
            <person name="Zhao Z."/>
            <person name="Wu L."/>
            <person name="Kumar M."/>
            <person name="Stam H."/>
            <person name="van den Berg M.A."/>
            <person name="Pel H.J."/>
        </authorList>
    </citation>
    <scope>NUCLEOTIDE SEQUENCE [LARGE SCALE GENOMIC DNA]</scope>
    <source>
        <strain evidence="2 3">CBS 393.64</strain>
    </source>
</reference>
<name>A0A0F4YWT4_RASE3</name>
<keyword evidence="3" id="KW-1185">Reference proteome</keyword>
<dbReference type="GeneID" id="25315559"/>
<protein>
    <submittedName>
        <fullName evidence="2">Uncharacterized protein</fullName>
    </submittedName>
</protein>